<dbReference type="Gene3D" id="3.30.750.24">
    <property type="entry name" value="STAS domain"/>
    <property type="match status" value="1"/>
</dbReference>
<dbReference type="NCBIfam" id="TIGR00377">
    <property type="entry name" value="ant_ant_sig"/>
    <property type="match status" value="1"/>
</dbReference>
<reference evidence="4 5" key="1">
    <citation type="journal article" date="2015" name="Microbiome">
        <title>Genomic resolution of linkages in carbon, nitrogen, and sulfur cycling among widespread estuary sediment bacteria.</title>
        <authorList>
            <person name="Baker B.J."/>
            <person name="Lazar C.S."/>
            <person name="Teske A.P."/>
            <person name="Dick G.J."/>
        </authorList>
    </citation>
    <scope>NUCLEOTIDE SEQUENCE [LARGE SCALE GENOMIC DNA]</scope>
    <source>
        <strain evidence="4">DG_56</strain>
    </source>
</reference>
<dbReference type="InterPro" id="IPR003658">
    <property type="entry name" value="Anti-sigma_ant"/>
</dbReference>
<protein>
    <recommendedName>
        <fullName evidence="2">Anti-sigma factor antagonist</fullName>
    </recommendedName>
</protein>
<dbReference type="PANTHER" id="PTHR33495">
    <property type="entry name" value="ANTI-SIGMA FACTOR ANTAGONIST TM_1081-RELATED-RELATED"/>
    <property type="match status" value="1"/>
</dbReference>
<comment type="similarity">
    <text evidence="1 2">Belongs to the anti-sigma-factor antagonist family.</text>
</comment>
<dbReference type="EMBL" id="LIZY01000091">
    <property type="protein sequence ID" value="KPJ63120.1"/>
    <property type="molecule type" value="Genomic_DNA"/>
</dbReference>
<dbReference type="PROSITE" id="PS50801">
    <property type="entry name" value="STAS"/>
    <property type="match status" value="1"/>
</dbReference>
<dbReference type="InterPro" id="IPR002645">
    <property type="entry name" value="STAS_dom"/>
</dbReference>
<dbReference type="GO" id="GO:0043856">
    <property type="term" value="F:anti-sigma factor antagonist activity"/>
    <property type="evidence" value="ECO:0007669"/>
    <property type="project" value="InterPro"/>
</dbReference>
<dbReference type="PANTHER" id="PTHR33495:SF2">
    <property type="entry name" value="ANTI-SIGMA FACTOR ANTAGONIST TM_1081-RELATED"/>
    <property type="match status" value="1"/>
</dbReference>
<comment type="caution">
    <text evidence="4">The sequence shown here is derived from an EMBL/GenBank/DDBJ whole genome shotgun (WGS) entry which is preliminary data.</text>
</comment>
<name>A0A0S7XKX4_9BACT</name>
<dbReference type="Proteomes" id="UP000052020">
    <property type="component" value="Unassembled WGS sequence"/>
</dbReference>
<evidence type="ECO:0000313" key="5">
    <source>
        <dbReference type="Proteomes" id="UP000052020"/>
    </source>
</evidence>
<evidence type="ECO:0000256" key="1">
    <source>
        <dbReference type="ARBA" id="ARBA00009013"/>
    </source>
</evidence>
<feature type="domain" description="STAS" evidence="3">
    <location>
        <begin position="4"/>
        <end position="113"/>
    </location>
</feature>
<accession>A0A0S7XKX4</accession>
<organism evidence="4 5">
    <name type="scientific">candidate division KD3-62 bacterium DG_56</name>
    <dbReference type="NCBI Taxonomy" id="1704032"/>
    <lineage>
        <taxon>Bacteria</taxon>
        <taxon>candidate division KD3-62</taxon>
    </lineage>
</organism>
<dbReference type="InterPro" id="IPR036513">
    <property type="entry name" value="STAS_dom_sf"/>
</dbReference>
<evidence type="ECO:0000259" key="3">
    <source>
        <dbReference type="PROSITE" id="PS50801"/>
    </source>
</evidence>
<proteinExistence type="inferred from homology"/>
<dbReference type="CDD" id="cd07043">
    <property type="entry name" value="STAS_anti-anti-sigma_factors"/>
    <property type="match status" value="1"/>
</dbReference>
<dbReference type="AlphaFoldDB" id="A0A0S7XKX4"/>
<gene>
    <name evidence="4" type="ORF">AMK68_04140</name>
</gene>
<evidence type="ECO:0000313" key="4">
    <source>
        <dbReference type="EMBL" id="KPJ63120.1"/>
    </source>
</evidence>
<dbReference type="Pfam" id="PF01740">
    <property type="entry name" value="STAS"/>
    <property type="match status" value="1"/>
</dbReference>
<evidence type="ECO:0000256" key="2">
    <source>
        <dbReference type="RuleBase" id="RU003749"/>
    </source>
</evidence>
<dbReference type="SUPFAM" id="SSF52091">
    <property type="entry name" value="SpoIIaa-like"/>
    <property type="match status" value="1"/>
</dbReference>
<sequence length="121" mass="13629">MQIEIRSRRVSPNLAVVQLIGECDVYTAPKLREAVDRLIDDGVTFLAINLTKTEYLDSTALGTLVRTLKRVREREGDLDLVNVPDRVRRPLEITHLIDIFTLTDTEDEAIADLVKKGATEP</sequence>